<sequence>MKTVLKHISLSAIFTLSMLPMAKADEARLFQYSTIDALLAGNYEGDMSVAELAKHGNFGLGTYNRVDGEMILLDGVFYKVKGSGKVELANPQEYSPLAIVTDFKPSATLEISDAKTLAELEAKLDANLDNKNLFYAIRLEGDFEEMTTRAIYPQDKPYKPLAEVSKTQSVFIIGSSKGQLIGFRSPAFVKGFNVPGYHWHFLSADHRSGGHVLKLHLLTGKAQIATITAVELKVPTTDGFKQADQSKDRSQELHAVEKSRN</sequence>
<comment type="similarity">
    <text evidence="3 9">Belongs to the alpha-acetolactate decarboxylase family.</text>
</comment>
<feature type="region of interest" description="Disordered" evidence="10">
    <location>
        <begin position="239"/>
        <end position="261"/>
    </location>
</feature>
<dbReference type="GO" id="GO:0047605">
    <property type="term" value="F:acetolactate decarboxylase activity"/>
    <property type="evidence" value="ECO:0007669"/>
    <property type="project" value="UniProtKB-UniRule"/>
</dbReference>
<feature type="compositionally biased region" description="Basic and acidic residues" evidence="10">
    <location>
        <begin position="244"/>
        <end position="261"/>
    </location>
</feature>
<comment type="pathway">
    <text evidence="2 9">Polyol metabolism; (R,R)-butane-2,3-diol biosynthesis; (R,R)-butane-2,3-diol from pyruvate: step 2/3.</text>
</comment>
<evidence type="ECO:0000256" key="7">
    <source>
        <dbReference type="ARBA" id="ARBA00023061"/>
    </source>
</evidence>
<evidence type="ECO:0000256" key="8">
    <source>
        <dbReference type="ARBA" id="ARBA00023239"/>
    </source>
</evidence>
<accession>A0A923HDR8</accession>
<dbReference type="Gene3D" id="3.30.1330.80">
    <property type="entry name" value="Hypothetical protein, similar to alpha- acetolactate decarboxylase, domain 2"/>
    <property type="match status" value="2"/>
</dbReference>
<keyword evidence="8 9" id="KW-0456">Lyase</keyword>
<protein>
    <recommendedName>
        <fullName evidence="5 9">Alpha-acetolactate decarboxylase</fullName>
        <ecNumber evidence="4 9">4.1.1.5</ecNumber>
    </recommendedName>
</protein>
<evidence type="ECO:0000313" key="12">
    <source>
        <dbReference type="EMBL" id="MBC3861894.1"/>
    </source>
</evidence>
<evidence type="ECO:0000313" key="13">
    <source>
        <dbReference type="Proteomes" id="UP000634011"/>
    </source>
</evidence>
<evidence type="ECO:0000256" key="6">
    <source>
        <dbReference type="ARBA" id="ARBA00022793"/>
    </source>
</evidence>
<evidence type="ECO:0000256" key="1">
    <source>
        <dbReference type="ARBA" id="ARBA00001784"/>
    </source>
</evidence>
<dbReference type="SUPFAM" id="SSF117856">
    <property type="entry name" value="AF0104/ALDC/Ptd012-like"/>
    <property type="match status" value="1"/>
</dbReference>
<dbReference type="EMBL" id="JACOFV010000005">
    <property type="protein sequence ID" value="MBC3861894.1"/>
    <property type="molecule type" value="Genomic_DNA"/>
</dbReference>
<proteinExistence type="inferred from homology"/>
<dbReference type="InterPro" id="IPR005128">
    <property type="entry name" value="Acetolactate_a_deCO2ase"/>
</dbReference>
<comment type="caution">
    <text evidence="12">The sequence shown here is derived from an EMBL/GenBank/DDBJ whole genome shotgun (WGS) entry which is preliminary data.</text>
</comment>
<organism evidence="12 13">
    <name type="scientific">Undibacterium jejuense</name>
    <dbReference type="NCBI Taxonomy" id="1344949"/>
    <lineage>
        <taxon>Bacteria</taxon>
        <taxon>Pseudomonadati</taxon>
        <taxon>Pseudomonadota</taxon>
        <taxon>Betaproteobacteria</taxon>
        <taxon>Burkholderiales</taxon>
        <taxon>Oxalobacteraceae</taxon>
        <taxon>Undibacterium</taxon>
    </lineage>
</organism>
<dbReference type="Proteomes" id="UP000634011">
    <property type="component" value="Unassembled WGS sequence"/>
</dbReference>
<reference evidence="12" key="1">
    <citation type="submission" date="2020-08" db="EMBL/GenBank/DDBJ databases">
        <title>Novel species isolated from subtropical streams in China.</title>
        <authorList>
            <person name="Lu H."/>
        </authorList>
    </citation>
    <scope>NUCLEOTIDE SEQUENCE</scope>
    <source>
        <strain evidence="12">KACC 12607</strain>
    </source>
</reference>
<evidence type="ECO:0000256" key="5">
    <source>
        <dbReference type="ARBA" id="ARBA00020164"/>
    </source>
</evidence>
<dbReference type="PANTHER" id="PTHR35524:SF1">
    <property type="entry name" value="ALPHA-ACETOLACTATE DECARBOXYLASE"/>
    <property type="match status" value="1"/>
</dbReference>
<evidence type="ECO:0000256" key="3">
    <source>
        <dbReference type="ARBA" id="ARBA00007106"/>
    </source>
</evidence>
<evidence type="ECO:0000256" key="11">
    <source>
        <dbReference type="SAM" id="SignalP"/>
    </source>
</evidence>
<feature type="chain" id="PRO_5037080387" description="Alpha-acetolactate decarboxylase" evidence="11">
    <location>
        <begin position="25"/>
        <end position="261"/>
    </location>
</feature>
<evidence type="ECO:0000256" key="2">
    <source>
        <dbReference type="ARBA" id="ARBA00005170"/>
    </source>
</evidence>
<dbReference type="Pfam" id="PF03306">
    <property type="entry name" value="AAL_decarboxy"/>
    <property type="match status" value="1"/>
</dbReference>
<dbReference type="EC" id="4.1.1.5" evidence="4 9"/>
<dbReference type="CDD" id="cd17299">
    <property type="entry name" value="acetolactate_decarboxylase"/>
    <property type="match status" value="1"/>
</dbReference>
<dbReference type="AlphaFoldDB" id="A0A923HDR8"/>
<evidence type="ECO:0000256" key="4">
    <source>
        <dbReference type="ARBA" id="ARBA00013204"/>
    </source>
</evidence>
<evidence type="ECO:0000256" key="9">
    <source>
        <dbReference type="PIRNR" id="PIRNR001332"/>
    </source>
</evidence>
<gene>
    <name evidence="12" type="primary">budA</name>
    <name evidence="12" type="ORF">H8K32_07265</name>
</gene>
<keyword evidence="6 9" id="KW-0210">Decarboxylase</keyword>
<feature type="signal peptide" evidence="11">
    <location>
        <begin position="1"/>
        <end position="24"/>
    </location>
</feature>
<dbReference type="RefSeq" id="WP_186911817.1">
    <property type="nucleotide sequence ID" value="NZ_JACOFV010000005.1"/>
</dbReference>
<dbReference type="NCBIfam" id="TIGR01252">
    <property type="entry name" value="acetolac_decarb"/>
    <property type="match status" value="1"/>
</dbReference>
<comment type="catalytic activity">
    <reaction evidence="1 9">
        <text>(2S)-2-acetolactate + H(+) = (R)-acetoin + CO2</text>
        <dbReference type="Rhea" id="RHEA:21580"/>
        <dbReference type="ChEBI" id="CHEBI:15378"/>
        <dbReference type="ChEBI" id="CHEBI:15686"/>
        <dbReference type="ChEBI" id="CHEBI:16526"/>
        <dbReference type="ChEBI" id="CHEBI:58476"/>
        <dbReference type="EC" id="4.1.1.5"/>
    </reaction>
</comment>
<keyword evidence="11" id="KW-0732">Signal</keyword>
<name>A0A923HDR8_9BURK</name>
<evidence type="ECO:0000256" key="10">
    <source>
        <dbReference type="SAM" id="MobiDB-lite"/>
    </source>
</evidence>
<keyword evidence="7 9" id="KW-0005">Acetoin biosynthesis</keyword>
<dbReference type="PIRSF" id="PIRSF001332">
    <property type="entry name" value="Acetolac_decarb"/>
    <property type="match status" value="1"/>
</dbReference>
<dbReference type="GO" id="GO:0045151">
    <property type="term" value="P:acetoin biosynthetic process"/>
    <property type="evidence" value="ECO:0007669"/>
    <property type="project" value="UniProtKB-UniRule"/>
</dbReference>
<keyword evidence="13" id="KW-1185">Reference proteome</keyword>
<dbReference type="PANTHER" id="PTHR35524">
    <property type="entry name" value="ALPHA-ACETOLACTATE DECARBOXYLASE"/>
    <property type="match status" value="1"/>
</dbReference>